<organism evidence="1 2">
    <name type="scientific">Aspergillus thermomutatus</name>
    <name type="common">Neosartorya pseudofischeri</name>
    <dbReference type="NCBI Taxonomy" id="41047"/>
    <lineage>
        <taxon>Eukaryota</taxon>
        <taxon>Fungi</taxon>
        <taxon>Dikarya</taxon>
        <taxon>Ascomycota</taxon>
        <taxon>Pezizomycotina</taxon>
        <taxon>Eurotiomycetes</taxon>
        <taxon>Eurotiomycetidae</taxon>
        <taxon>Eurotiales</taxon>
        <taxon>Aspergillaceae</taxon>
        <taxon>Aspergillus</taxon>
        <taxon>Aspergillus subgen. Fumigati</taxon>
    </lineage>
</organism>
<proteinExistence type="predicted"/>
<dbReference type="OrthoDB" id="76567at2759"/>
<evidence type="ECO:0000313" key="2">
    <source>
        <dbReference type="Proteomes" id="UP000215305"/>
    </source>
</evidence>
<protein>
    <submittedName>
        <fullName evidence="1">Uncharacterized protein</fullName>
    </submittedName>
</protein>
<dbReference type="GeneID" id="38131288"/>
<keyword evidence="2" id="KW-1185">Reference proteome</keyword>
<gene>
    <name evidence="1" type="ORF">CDV56_109314</name>
</gene>
<dbReference type="EMBL" id="NKHU02000005">
    <property type="protein sequence ID" value="RHZ67743.1"/>
    <property type="molecule type" value="Genomic_DNA"/>
</dbReference>
<name>A0A397I3A5_ASPTH</name>
<dbReference type="AlphaFoldDB" id="A0A397I3A5"/>
<reference evidence="1" key="1">
    <citation type="submission" date="2018-08" db="EMBL/GenBank/DDBJ databases">
        <title>Draft genome sequence of azole-resistant Aspergillus thermomutatus (Neosartorya pseudofischeri) strain HMR AF 39, isolated from a human nasal aspirate.</title>
        <authorList>
            <person name="Parent-Michaud M."/>
            <person name="Dufresne P.J."/>
            <person name="Fournier E."/>
            <person name="Martineau C."/>
            <person name="Moreira S."/>
            <person name="Perkins V."/>
            <person name="De Repentigny L."/>
            <person name="Dufresne S.F."/>
        </authorList>
    </citation>
    <scope>NUCLEOTIDE SEQUENCE [LARGE SCALE GENOMIC DNA]</scope>
    <source>
        <strain evidence="1">HMR AF 39</strain>
    </source>
</reference>
<evidence type="ECO:0000313" key="1">
    <source>
        <dbReference type="EMBL" id="RHZ67743.1"/>
    </source>
</evidence>
<accession>A0A397I3A5</accession>
<sequence length="276" mass="31114">MVSPSSAQLALTDIYPPTPIPKPQDFKTAIENKSKALRDGSDEDSYLSFSGVTPQRFEYIESHRDALGAKRARFSYFADIETLIVKVPSEPHEKAHAGIGSEIMLRLRMNMRIARDEVFPVQSTTYHGRGGSSKEADSSYKNLRVRSRVGSWPLWVVEGGMSGSIQRLRGDASWWIDHSGGEVKLVLLVWIRPSRKTIKIETWVPEQILPLWARKEDDEVEIDFSVNPPIYRGPPALVFQFSRLVGRPPVPPSEGDVVLSRLDLVKLARDIWHGII</sequence>
<comment type="caution">
    <text evidence="1">The sequence shown here is derived from an EMBL/GenBank/DDBJ whole genome shotgun (WGS) entry which is preliminary data.</text>
</comment>
<dbReference type="Proteomes" id="UP000215305">
    <property type="component" value="Unassembled WGS sequence"/>
</dbReference>
<dbReference type="VEuPathDB" id="FungiDB:CDV56_109314"/>
<dbReference type="RefSeq" id="XP_026618784.1">
    <property type="nucleotide sequence ID" value="XM_026762933.1"/>
</dbReference>